<feature type="transmembrane region" description="Helical" evidence="5">
    <location>
        <begin position="263"/>
        <end position="280"/>
    </location>
</feature>
<keyword evidence="2 5" id="KW-0812">Transmembrane</keyword>
<dbReference type="EMBL" id="MTYH01000016">
    <property type="protein sequence ID" value="PNP46209.1"/>
    <property type="molecule type" value="Genomic_DNA"/>
</dbReference>
<sequence length="310" mass="34948">MEKVQDIGYPDGRRQLTTFSAIFYIPYLIWEFTESNFPTFVIPNTTFGMLGALAASHLADGQAPSLWQLAQAFPIVIAFNWYNVLIFDLANQRSEESVKEDLINKPWRPIPSGKVTGEQTRRSMLIAVPIALALNYYLGVWREGVFIQILTWLYNDLKGGDEVVRDLIISIAYGFFNHGSLQIALGAHTTVNQGGLTWIAIISGMILTTMQVQDLKDQDGDRTRGRLSIPLLLGERFSRVSIAVFVALWSCVCPFFWELEIWAYTLPLAVGGAVAANVLLRQTVKADDQSWKMWCFWSMCLYSMPLFAAL</sequence>
<keyword evidence="4 5" id="KW-0472">Membrane</keyword>
<reference evidence="6 7" key="1">
    <citation type="submission" date="2017-02" db="EMBL/GenBank/DDBJ databases">
        <title>Genomes of Trichoderma spp. with biocontrol activity.</title>
        <authorList>
            <person name="Gardiner D."/>
            <person name="Kazan K."/>
            <person name="Vos C."/>
            <person name="Harvey P."/>
        </authorList>
    </citation>
    <scope>NUCLEOTIDE SEQUENCE [LARGE SCALE GENOMIC DNA]</scope>
    <source>
        <strain evidence="6 7">A5MH</strain>
    </source>
</reference>
<dbReference type="OrthoDB" id="434972at2759"/>
<dbReference type="PANTHER" id="PTHR42723:SF1">
    <property type="entry name" value="CHLOROPHYLL SYNTHASE, CHLOROPLASTIC"/>
    <property type="match status" value="1"/>
</dbReference>
<evidence type="ECO:0008006" key="8">
    <source>
        <dbReference type="Google" id="ProtNLM"/>
    </source>
</evidence>
<evidence type="ECO:0000313" key="6">
    <source>
        <dbReference type="EMBL" id="PNP46209.1"/>
    </source>
</evidence>
<evidence type="ECO:0000313" key="7">
    <source>
        <dbReference type="Proteomes" id="UP000236546"/>
    </source>
</evidence>
<evidence type="ECO:0000256" key="4">
    <source>
        <dbReference type="ARBA" id="ARBA00023136"/>
    </source>
</evidence>
<feature type="transmembrane region" description="Helical" evidence="5">
    <location>
        <begin position="195"/>
        <end position="215"/>
    </location>
</feature>
<comment type="subcellular location">
    <subcellularLocation>
        <location evidence="1">Membrane</location>
        <topology evidence="1">Multi-pass membrane protein</topology>
    </subcellularLocation>
</comment>
<dbReference type="InterPro" id="IPR050475">
    <property type="entry name" value="Prenyltransferase_related"/>
</dbReference>
<dbReference type="GO" id="GO:0016020">
    <property type="term" value="C:membrane"/>
    <property type="evidence" value="ECO:0007669"/>
    <property type="project" value="UniProtKB-SubCell"/>
</dbReference>
<dbReference type="InterPro" id="IPR000537">
    <property type="entry name" value="UbiA_prenyltransferase"/>
</dbReference>
<dbReference type="AlphaFoldDB" id="A0A2K0TL04"/>
<evidence type="ECO:0000256" key="1">
    <source>
        <dbReference type="ARBA" id="ARBA00004141"/>
    </source>
</evidence>
<comment type="caution">
    <text evidence="6">The sequence shown here is derived from an EMBL/GenBank/DDBJ whole genome shotgun (WGS) entry which is preliminary data.</text>
</comment>
<evidence type="ECO:0000256" key="3">
    <source>
        <dbReference type="ARBA" id="ARBA00022989"/>
    </source>
</evidence>
<dbReference type="GO" id="GO:0016765">
    <property type="term" value="F:transferase activity, transferring alkyl or aryl (other than methyl) groups"/>
    <property type="evidence" value="ECO:0007669"/>
    <property type="project" value="InterPro"/>
</dbReference>
<accession>A0A2K0TL04</accession>
<feature type="transmembrane region" description="Helical" evidence="5">
    <location>
        <begin position="236"/>
        <end position="257"/>
    </location>
</feature>
<evidence type="ECO:0000256" key="2">
    <source>
        <dbReference type="ARBA" id="ARBA00022692"/>
    </source>
</evidence>
<name>A0A2K0TL04_9HYPO</name>
<protein>
    <recommendedName>
        <fullName evidence="8">UbiA prenyltransferase</fullName>
    </recommendedName>
</protein>
<dbReference type="PANTHER" id="PTHR42723">
    <property type="entry name" value="CHLOROPHYLL SYNTHASE"/>
    <property type="match status" value="1"/>
</dbReference>
<feature type="transmembrane region" description="Helical" evidence="5">
    <location>
        <begin position="124"/>
        <end position="141"/>
    </location>
</feature>
<gene>
    <name evidence="6" type="ORF">TGAMA5MH_02244</name>
</gene>
<keyword evidence="3 5" id="KW-1133">Transmembrane helix</keyword>
<dbReference type="Pfam" id="PF01040">
    <property type="entry name" value="UbiA"/>
    <property type="match status" value="1"/>
</dbReference>
<dbReference type="CDD" id="cd13965">
    <property type="entry name" value="PT_UbiA_3"/>
    <property type="match status" value="1"/>
</dbReference>
<proteinExistence type="predicted"/>
<evidence type="ECO:0000256" key="5">
    <source>
        <dbReference type="SAM" id="Phobius"/>
    </source>
</evidence>
<dbReference type="Proteomes" id="UP000236546">
    <property type="component" value="Unassembled WGS sequence"/>
</dbReference>
<organism evidence="6 7">
    <name type="scientific">Trichoderma gamsii</name>
    <dbReference type="NCBI Taxonomy" id="398673"/>
    <lineage>
        <taxon>Eukaryota</taxon>
        <taxon>Fungi</taxon>
        <taxon>Dikarya</taxon>
        <taxon>Ascomycota</taxon>
        <taxon>Pezizomycotina</taxon>
        <taxon>Sordariomycetes</taxon>
        <taxon>Hypocreomycetidae</taxon>
        <taxon>Hypocreales</taxon>
        <taxon>Hypocreaceae</taxon>
        <taxon>Trichoderma</taxon>
    </lineage>
</organism>